<accession>A0A654M0Z9</accession>
<dbReference type="Proteomes" id="UP000058925">
    <property type="component" value="Chromosome"/>
</dbReference>
<organism evidence="3 4">
    <name type="scientific">Candidatus Nitrosocosmicus oleophilus</name>
    <dbReference type="NCBI Taxonomy" id="1353260"/>
    <lineage>
        <taxon>Archaea</taxon>
        <taxon>Nitrososphaerota</taxon>
        <taxon>Nitrososphaeria</taxon>
        <taxon>Nitrososphaerales</taxon>
        <taxon>Nitrososphaeraceae</taxon>
        <taxon>Candidatus Nitrosocosmicus</taxon>
    </lineage>
</organism>
<keyword evidence="4" id="KW-1185">Reference proteome</keyword>
<dbReference type="OrthoDB" id="10509at2157"/>
<keyword evidence="2" id="KW-0812">Transmembrane</keyword>
<gene>
    <name evidence="3" type="ORF">NMY3_03233</name>
</gene>
<evidence type="ECO:0000313" key="3">
    <source>
        <dbReference type="EMBL" id="ALI37418.1"/>
    </source>
</evidence>
<feature type="region of interest" description="Disordered" evidence="1">
    <location>
        <begin position="101"/>
        <end position="122"/>
    </location>
</feature>
<proteinExistence type="predicted"/>
<keyword evidence="2" id="KW-1133">Transmembrane helix</keyword>
<dbReference type="RefSeq" id="WP_196816489.1">
    <property type="nucleotide sequence ID" value="NZ_CP012850.1"/>
</dbReference>
<protein>
    <submittedName>
        <fullName evidence="3">Uncharacterized protein</fullName>
    </submittedName>
</protein>
<feature type="compositionally biased region" description="Low complexity" evidence="1">
    <location>
        <begin position="101"/>
        <end position="121"/>
    </location>
</feature>
<dbReference type="EMBL" id="CP012850">
    <property type="protein sequence ID" value="ALI37418.1"/>
    <property type="molecule type" value="Genomic_DNA"/>
</dbReference>
<keyword evidence="2" id="KW-0472">Membrane</keyword>
<name>A0A654M0Z9_9ARCH</name>
<evidence type="ECO:0000256" key="1">
    <source>
        <dbReference type="SAM" id="MobiDB-lite"/>
    </source>
</evidence>
<feature type="transmembrane region" description="Helical" evidence="2">
    <location>
        <begin position="12"/>
        <end position="34"/>
    </location>
</feature>
<sequence length="268" mass="29133">MNTEITFKKRQHLLFSKTSIALIVFNATMIFFSYQVSYAQLDSPNNIKNSTSINNISSSISSNNSSINNLTYPPSLIENGNVSFGSFSSFVNDINSFLASSSSKSISNSTTNSPTETSSSNQLSLHEITIQNTSMSVPAPVRHPGQPSHEVVFALPLRNDGKIWSGTVTFTASKPIEVEVLHTYSPLKNPDSTHGEPYHAVLPGNKSIAITHLRNLVDVPIEINGTGMSSGTLDFVGNALIFHKTSGEPFTVTYTIDAVAKELTKFRK</sequence>
<evidence type="ECO:0000313" key="4">
    <source>
        <dbReference type="Proteomes" id="UP000058925"/>
    </source>
</evidence>
<dbReference type="GeneID" id="60423088"/>
<dbReference type="AlphaFoldDB" id="A0A654M0Z9"/>
<dbReference type="KEGG" id="taa:NMY3_03233"/>
<evidence type="ECO:0000256" key="2">
    <source>
        <dbReference type="SAM" id="Phobius"/>
    </source>
</evidence>
<reference evidence="4" key="1">
    <citation type="submission" date="2015-10" db="EMBL/GenBank/DDBJ databases">
        <title>Niche specialization of a soil ammonia-oxidizing archaeon, Candidatus Nitrosocosmicus oleophilus.</title>
        <authorList>
            <person name="Jung M.-Y."/>
            <person name="Rhee S.-K."/>
        </authorList>
    </citation>
    <scope>NUCLEOTIDE SEQUENCE [LARGE SCALE GENOMIC DNA]</scope>
    <source>
        <strain evidence="4">MY3</strain>
    </source>
</reference>